<dbReference type="EMBL" id="MG640601">
    <property type="protein sequence ID" value="AYF52736.1"/>
    <property type="molecule type" value="Genomic_DNA"/>
</dbReference>
<accession>A0A3G1TV76</accession>
<organism evidence="1">
    <name type="scientific">Enterococcus faecium</name>
    <name type="common">Streptococcus faecium</name>
    <dbReference type="NCBI Taxonomy" id="1352"/>
    <lineage>
        <taxon>Bacteria</taxon>
        <taxon>Bacillati</taxon>
        <taxon>Bacillota</taxon>
        <taxon>Bacilli</taxon>
        <taxon>Lactobacillales</taxon>
        <taxon>Enterococcaceae</taxon>
        <taxon>Enterococcus</taxon>
    </lineage>
</organism>
<dbReference type="RefSeq" id="WP_002350490.1">
    <property type="nucleotide sequence ID" value="NZ_CAMRPS010000009.1"/>
</dbReference>
<sequence>MLSTKKVINRCGDFNLGMGAKVITTPTYRGSFSSPNWYKEGVTRDEA</sequence>
<reference evidence="1" key="1">
    <citation type="submission" date="2017-11" db="EMBL/GenBank/DDBJ databases">
        <title>The Silenced vanM Gene Cluster on Plasmid was Prevalent in Clinical Isolates of Enterococci from Hangzhou, China.</title>
        <authorList>
            <person name="Sun L."/>
            <person name="Qu T."/>
            <person name="Chen Y."/>
            <person name="Fu Y."/>
            <person name="Yang Q."/>
            <person name="Yu Y."/>
        </authorList>
    </citation>
    <scope>NUCLEOTIDE SEQUENCE</scope>
    <source>
        <strain evidence="1">SRR6</strain>
        <plasmid evidence="1">pEMSRR6</plasmid>
    </source>
</reference>
<geneLocation type="plasmid" evidence="1">
    <name>pEMSRR6</name>
</geneLocation>
<proteinExistence type="predicted"/>
<dbReference type="AlphaFoldDB" id="A0A3G1TV76"/>
<protein>
    <submittedName>
        <fullName evidence="1">Uncharacterized protein</fullName>
    </submittedName>
</protein>
<name>A0A3G1TV76_ENTFC</name>
<keyword evidence="1" id="KW-0614">Plasmid</keyword>
<evidence type="ECO:0000313" key="1">
    <source>
        <dbReference type="EMBL" id="AYF52736.1"/>
    </source>
</evidence>